<accession>A0A8T2JV40</accession>
<protein>
    <recommendedName>
        <fullName evidence="6">Chromogranin-A</fullName>
    </recommendedName>
</protein>
<dbReference type="Pfam" id="PF01271">
    <property type="entry name" value="Granin"/>
    <property type="match status" value="1"/>
</dbReference>
<evidence type="ECO:0000256" key="3">
    <source>
        <dbReference type="ARBA" id="ARBA00005723"/>
    </source>
</evidence>
<proteinExistence type="inferred from homology"/>
<keyword evidence="8" id="KW-0732">Signal</keyword>
<keyword evidence="4" id="KW-0964">Secreted</keyword>
<feature type="chain" id="PRO_5035897203" description="Chromogranin-A" evidence="8">
    <location>
        <begin position="20"/>
        <end position="410"/>
    </location>
</feature>
<dbReference type="InterPro" id="IPR001819">
    <property type="entry name" value="Chromogranin_AB"/>
</dbReference>
<dbReference type="GO" id="GO:0033604">
    <property type="term" value="P:negative regulation of catecholamine secretion"/>
    <property type="evidence" value="ECO:0007669"/>
    <property type="project" value="TreeGrafter"/>
</dbReference>
<reference evidence="9" key="1">
    <citation type="thesis" date="2020" institute="ProQuest LLC" country="789 East Eisenhower Parkway, Ann Arbor, MI, USA">
        <title>Comparative Genomics and Chromosome Evolution.</title>
        <authorList>
            <person name="Mudd A.B."/>
        </authorList>
    </citation>
    <scope>NUCLEOTIDE SEQUENCE</scope>
    <source>
        <strain evidence="9">Female2</strain>
        <tissue evidence="9">Blood</tissue>
    </source>
</reference>
<feature type="compositionally biased region" description="Basic and acidic residues" evidence="7">
    <location>
        <begin position="256"/>
        <end position="266"/>
    </location>
</feature>
<evidence type="ECO:0000256" key="7">
    <source>
        <dbReference type="SAM" id="MobiDB-lite"/>
    </source>
</evidence>
<comment type="subcellular location">
    <subcellularLocation>
        <location evidence="1">Cytoplasmic vesicle</location>
        <location evidence="1">Secretory vesicle</location>
    </subcellularLocation>
    <subcellularLocation>
        <location evidence="2">Secreted</location>
    </subcellularLocation>
</comment>
<dbReference type="GO" id="GO:0046676">
    <property type="term" value="P:negative regulation of insulin secretion"/>
    <property type="evidence" value="ECO:0007669"/>
    <property type="project" value="TreeGrafter"/>
</dbReference>
<dbReference type="GO" id="GO:0042742">
    <property type="term" value="P:defense response to bacterium"/>
    <property type="evidence" value="ECO:0007669"/>
    <property type="project" value="TreeGrafter"/>
</dbReference>
<organism evidence="9 10">
    <name type="scientific">Hymenochirus boettgeri</name>
    <name type="common">Congo dwarf clawed frog</name>
    <dbReference type="NCBI Taxonomy" id="247094"/>
    <lineage>
        <taxon>Eukaryota</taxon>
        <taxon>Metazoa</taxon>
        <taxon>Chordata</taxon>
        <taxon>Craniata</taxon>
        <taxon>Vertebrata</taxon>
        <taxon>Euteleostomi</taxon>
        <taxon>Amphibia</taxon>
        <taxon>Batrachia</taxon>
        <taxon>Anura</taxon>
        <taxon>Pipoidea</taxon>
        <taxon>Pipidae</taxon>
        <taxon>Pipinae</taxon>
        <taxon>Hymenochirus</taxon>
    </lineage>
</organism>
<evidence type="ECO:0000256" key="1">
    <source>
        <dbReference type="ARBA" id="ARBA00004398"/>
    </source>
</evidence>
<dbReference type="GO" id="GO:0086030">
    <property type="term" value="P:adenylate cyclase-activating adrenergic receptor signaling pathway involved in cardiac muscle relaxation"/>
    <property type="evidence" value="ECO:0007669"/>
    <property type="project" value="TreeGrafter"/>
</dbReference>
<sequence length="410" mass="46662">MLGRLGSICIALCAVQVISYPLSDPSYDNDSKVMKCIEEVISHSVLKPSTTTISEECRETLKEDDRIISILRHQNLLKELQNLAAEGATRLEQKKKKSGDFKEKYEELPVADEKASRSDTESKRQIEEVDGKGDSEQETHEGDSEELESNEVSKREEVPDEEKIDNHITDEINEGDMPKEPQKDTSSEEDTHVSLMGPKDTENMESAEKENLEKENPEETTNETDDEEDETQREDKSLKPEQDQDFDKEDITSETESSKEGGHPDDETMQGGGNSHQKESKSEEETSSNEMEDSKRWNKMDELAKQLTSKKWAEENTSEGEADQSMKISSREQKYHFGGLEQDDKQSWPQSGEDSTESEFQVSKRPEPEVTKDEEESSFRKTEGKDLDSIAAIEAELEKVAHKLHELRQF</sequence>
<feature type="compositionally biased region" description="Polar residues" evidence="7">
    <location>
        <begin position="347"/>
        <end position="361"/>
    </location>
</feature>
<feature type="region of interest" description="Disordered" evidence="7">
    <location>
        <begin position="91"/>
        <end position="387"/>
    </location>
</feature>
<keyword evidence="10" id="KW-1185">Reference proteome</keyword>
<dbReference type="EMBL" id="JAACNH010000003">
    <property type="protein sequence ID" value="KAG8449109.1"/>
    <property type="molecule type" value="Genomic_DNA"/>
</dbReference>
<feature type="compositionally biased region" description="Basic and acidic residues" evidence="7">
    <location>
        <begin position="98"/>
        <end position="142"/>
    </location>
</feature>
<dbReference type="OrthoDB" id="9948620at2759"/>
<name>A0A8T2JV40_9PIPI</name>
<feature type="compositionally biased region" description="Basic and acidic residues" evidence="7">
    <location>
        <begin position="199"/>
        <end position="217"/>
    </location>
</feature>
<dbReference type="PANTHER" id="PTHR10583:SF1">
    <property type="entry name" value="CHROMOGRANIN-A"/>
    <property type="match status" value="1"/>
</dbReference>
<feature type="compositionally biased region" description="Basic and acidic residues" evidence="7">
    <location>
        <begin position="292"/>
        <end position="304"/>
    </location>
</feature>
<dbReference type="GO" id="GO:0005615">
    <property type="term" value="C:extracellular space"/>
    <property type="evidence" value="ECO:0007669"/>
    <property type="project" value="TreeGrafter"/>
</dbReference>
<comment type="similarity">
    <text evidence="3">Belongs to the chromogranin/secretogranin protein family.</text>
</comment>
<dbReference type="PANTHER" id="PTHR10583">
    <property type="entry name" value="CHROMOGRANIN"/>
    <property type="match status" value="1"/>
</dbReference>
<dbReference type="GO" id="GO:0042583">
    <property type="term" value="C:chromaffin granule"/>
    <property type="evidence" value="ECO:0007669"/>
    <property type="project" value="TreeGrafter"/>
</dbReference>
<evidence type="ECO:0000256" key="6">
    <source>
        <dbReference type="ARBA" id="ARBA00040787"/>
    </source>
</evidence>
<feature type="compositionally biased region" description="Basic and acidic residues" evidence="7">
    <location>
        <begin position="164"/>
        <end position="192"/>
    </location>
</feature>
<dbReference type="PRINTS" id="PR00659">
    <property type="entry name" value="CHROMOGRANIN"/>
</dbReference>
<feature type="compositionally biased region" description="Basic and acidic residues" evidence="7">
    <location>
        <begin position="233"/>
        <end position="242"/>
    </location>
</feature>
<evidence type="ECO:0000256" key="4">
    <source>
        <dbReference type="ARBA" id="ARBA00022525"/>
    </source>
</evidence>
<evidence type="ECO:0000256" key="5">
    <source>
        <dbReference type="ARBA" id="ARBA00023329"/>
    </source>
</evidence>
<feature type="compositionally biased region" description="Basic and acidic residues" evidence="7">
    <location>
        <begin position="362"/>
        <end position="387"/>
    </location>
</feature>
<keyword evidence="5" id="KW-0968">Cytoplasmic vesicle</keyword>
<dbReference type="AlphaFoldDB" id="A0A8T2JV40"/>
<evidence type="ECO:0000313" key="10">
    <source>
        <dbReference type="Proteomes" id="UP000812440"/>
    </source>
</evidence>
<evidence type="ECO:0000256" key="8">
    <source>
        <dbReference type="SAM" id="SignalP"/>
    </source>
</evidence>
<comment type="caution">
    <text evidence="9">The sequence shown here is derived from an EMBL/GenBank/DDBJ whole genome shotgun (WGS) entry which is preliminary data.</text>
</comment>
<gene>
    <name evidence="9" type="ORF">GDO86_015965</name>
</gene>
<dbReference type="Proteomes" id="UP000812440">
    <property type="component" value="Chromosome 8_10"/>
</dbReference>
<feature type="signal peptide" evidence="8">
    <location>
        <begin position="1"/>
        <end position="19"/>
    </location>
</feature>
<evidence type="ECO:0000313" key="9">
    <source>
        <dbReference type="EMBL" id="KAG8449109.1"/>
    </source>
</evidence>
<dbReference type="GO" id="GO:0030133">
    <property type="term" value="C:transport vesicle"/>
    <property type="evidence" value="ECO:0007669"/>
    <property type="project" value="UniProtKB-SubCell"/>
</dbReference>
<evidence type="ECO:0000256" key="2">
    <source>
        <dbReference type="ARBA" id="ARBA00004613"/>
    </source>
</evidence>
<feature type="compositionally biased region" description="Acidic residues" evidence="7">
    <location>
        <begin position="218"/>
        <end position="232"/>
    </location>
</feature>
<dbReference type="InterPro" id="IPR001990">
    <property type="entry name" value="Granin"/>
</dbReference>